<keyword evidence="4" id="KW-0472">Membrane</keyword>
<protein>
    <submittedName>
        <fullName evidence="5">Predicted arabinose efflux permease, MFS family</fullName>
    </submittedName>
</protein>
<dbReference type="KEGG" id="pmad:BAY61_15550"/>
<evidence type="ECO:0000256" key="4">
    <source>
        <dbReference type="ARBA" id="ARBA00023136"/>
    </source>
</evidence>
<dbReference type="SUPFAM" id="SSF103473">
    <property type="entry name" value="MFS general substrate transporter"/>
    <property type="match status" value="1"/>
</dbReference>
<dbReference type="PANTHER" id="PTHR10924:SF6">
    <property type="entry name" value="SOLUTE CARRIER FAMILY 49 MEMBER A3"/>
    <property type="match status" value="1"/>
</dbReference>
<dbReference type="EMBL" id="FMZE01000005">
    <property type="protein sequence ID" value="SDD00756.1"/>
    <property type="molecule type" value="Genomic_DNA"/>
</dbReference>
<dbReference type="GO" id="GO:0016020">
    <property type="term" value="C:membrane"/>
    <property type="evidence" value="ECO:0007669"/>
    <property type="project" value="UniProtKB-SubCell"/>
</dbReference>
<gene>
    <name evidence="5" type="ORF">SAMN05421630_105156</name>
</gene>
<dbReference type="STRING" id="530584.SAMN05421630_105156"/>
<name>A0A222VQK1_9PSEU</name>
<dbReference type="InterPro" id="IPR049680">
    <property type="entry name" value="FLVCR1-2_SLC49-like"/>
</dbReference>
<dbReference type="Pfam" id="PF07690">
    <property type="entry name" value="MFS_1"/>
    <property type="match status" value="1"/>
</dbReference>
<dbReference type="InterPro" id="IPR011701">
    <property type="entry name" value="MFS"/>
</dbReference>
<organism evidence="5 6">
    <name type="scientific">Prauserella marina</name>
    <dbReference type="NCBI Taxonomy" id="530584"/>
    <lineage>
        <taxon>Bacteria</taxon>
        <taxon>Bacillati</taxon>
        <taxon>Actinomycetota</taxon>
        <taxon>Actinomycetes</taxon>
        <taxon>Pseudonocardiales</taxon>
        <taxon>Pseudonocardiaceae</taxon>
        <taxon>Prauserella</taxon>
    </lineage>
</organism>
<dbReference type="Gene3D" id="1.20.1250.20">
    <property type="entry name" value="MFS general substrate transporter like domains"/>
    <property type="match status" value="1"/>
</dbReference>
<evidence type="ECO:0000313" key="5">
    <source>
        <dbReference type="EMBL" id="SDD00756.1"/>
    </source>
</evidence>
<dbReference type="RefSeq" id="WP_110057702.1">
    <property type="nucleotide sequence ID" value="NZ_CP016353.1"/>
</dbReference>
<keyword evidence="6" id="KW-1185">Reference proteome</keyword>
<dbReference type="AlphaFoldDB" id="A0A222VQK1"/>
<accession>A0A222VQK1</accession>
<sequence length="397" mass="40133">MTQPRGRWGLVGWYALLGAANQLLWLSFASVTTVAARRYEVSEEAIGRLAELFPLVFVLLALPVGALLDRLPRAALAAGAVLTAAGGLVRLIGDDYGMLLAGGVLAALAQPLVLCAVNKVASGYLAPGQRPLGIAIGTAGTFLGMIAALGLGAVFSTEGDIPTLVVIGAVWSVVAAAGVLAGLVTRPPFAAERAPLPWRVALRQAAAGRRMRALCGVVFLGFGVFIALTTWLQVLLEPAGVGGEGTGTMLVTMLITGLVASVVLPPVVARTATHRRLVRTAGIVTALACVSLALVPGLATGFIALVPLGLVLLPALPVVLELAEHTDYRVTASAAGLIWLSGNAGGVVLAFAAGALHERPGVVFAGLAVVAALAVPLAALIGSTGGTATERTNGART</sequence>
<dbReference type="PANTHER" id="PTHR10924">
    <property type="entry name" value="MAJOR FACILITATOR SUPERFAMILY PROTEIN-RELATED"/>
    <property type="match status" value="1"/>
</dbReference>
<dbReference type="OrthoDB" id="6899210at2"/>
<reference evidence="5 6" key="1">
    <citation type="submission" date="2016-10" db="EMBL/GenBank/DDBJ databases">
        <authorList>
            <person name="de Groot N.N."/>
        </authorList>
    </citation>
    <scope>NUCLEOTIDE SEQUENCE [LARGE SCALE GENOMIC DNA]</scope>
    <source>
        <strain evidence="5 6">CGMCC 4.5506</strain>
    </source>
</reference>
<dbReference type="InterPro" id="IPR036259">
    <property type="entry name" value="MFS_trans_sf"/>
</dbReference>
<comment type="subcellular location">
    <subcellularLocation>
        <location evidence="1">Membrane</location>
        <topology evidence="1">Multi-pass membrane protein</topology>
    </subcellularLocation>
</comment>
<evidence type="ECO:0000256" key="1">
    <source>
        <dbReference type="ARBA" id="ARBA00004141"/>
    </source>
</evidence>
<dbReference type="Proteomes" id="UP000199494">
    <property type="component" value="Unassembled WGS sequence"/>
</dbReference>
<keyword evidence="2" id="KW-0812">Transmembrane</keyword>
<evidence type="ECO:0000256" key="3">
    <source>
        <dbReference type="ARBA" id="ARBA00022989"/>
    </source>
</evidence>
<proteinExistence type="predicted"/>
<dbReference type="GO" id="GO:0022857">
    <property type="term" value="F:transmembrane transporter activity"/>
    <property type="evidence" value="ECO:0007669"/>
    <property type="project" value="InterPro"/>
</dbReference>
<keyword evidence="3" id="KW-1133">Transmembrane helix</keyword>
<evidence type="ECO:0000313" key="6">
    <source>
        <dbReference type="Proteomes" id="UP000199494"/>
    </source>
</evidence>
<evidence type="ECO:0000256" key="2">
    <source>
        <dbReference type="ARBA" id="ARBA00022692"/>
    </source>
</evidence>